<name>A0A7C1FK33_9CHLR</name>
<sequence length="278" mass="28902">MSIEIDLAPNHKLGLIVESPLLLSPTAAGFGELLLRPADLARLGAIVVGPVTAAGRGYAGPVRLVEMDGGILASKSPFSRSAARAVARFASVWERLKRPVIVQLVDAAPVDLVKAAQRIVQAPSVVGIEWAPPPTLSSRQIGDGVRALVRAVELPVWVKTPLECAVEWSSSAAEVGAVGVVVGQPLQGVVMESDPVTGKTTPLSGDLYGPLTFAPMLRTLVEVVKLGLGCAVIACGGVYSEWHVQQALAAGAHAVQLDTLLWTEPSALFSVPAPSPVQ</sequence>
<evidence type="ECO:0000313" key="1">
    <source>
        <dbReference type="EMBL" id="HDX31073.1"/>
    </source>
</evidence>
<reference evidence="1" key="1">
    <citation type="journal article" date="2020" name="mSystems">
        <title>Genome- and Community-Level Interaction Insights into Carbon Utilization and Element Cycling Functions of Hydrothermarchaeota in Hydrothermal Sediment.</title>
        <authorList>
            <person name="Zhou Z."/>
            <person name="Liu Y."/>
            <person name="Xu W."/>
            <person name="Pan J."/>
            <person name="Luo Z.H."/>
            <person name="Li M."/>
        </authorList>
    </citation>
    <scope>NUCLEOTIDE SEQUENCE [LARGE SCALE GENOMIC DNA]</scope>
    <source>
        <strain evidence="1">SpSt-289</strain>
    </source>
</reference>
<proteinExistence type="predicted"/>
<evidence type="ECO:0008006" key="2">
    <source>
        <dbReference type="Google" id="ProtNLM"/>
    </source>
</evidence>
<comment type="caution">
    <text evidence="1">The sequence shown here is derived from an EMBL/GenBank/DDBJ whole genome shotgun (WGS) entry which is preliminary data.</text>
</comment>
<protein>
    <recommendedName>
        <fullName evidence="2">Dihydroorotate dehydrogenase domain-containing protein</fullName>
    </recommendedName>
</protein>
<organism evidence="1">
    <name type="scientific">Caldilinea aerophila</name>
    <dbReference type="NCBI Taxonomy" id="133453"/>
    <lineage>
        <taxon>Bacteria</taxon>
        <taxon>Bacillati</taxon>
        <taxon>Chloroflexota</taxon>
        <taxon>Caldilineae</taxon>
        <taxon>Caldilineales</taxon>
        <taxon>Caldilineaceae</taxon>
        <taxon>Caldilinea</taxon>
    </lineage>
</organism>
<accession>A0A7C1FK33</accession>
<dbReference type="AlphaFoldDB" id="A0A7C1FK33"/>
<dbReference type="Gene3D" id="3.20.20.70">
    <property type="entry name" value="Aldolase class I"/>
    <property type="match status" value="1"/>
</dbReference>
<gene>
    <name evidence="1" type="ORF">ENQ20_06210</name>
</gene>
<dbReference type="SUPFAM" id="SSF51395">
    <property type="entry name" value="FMN-linked oxidoreductases"/>
    <property type="match status" value="1"/>
</dbReference>
<dbReference type="InterPro" id="IPR013785">
    <property type="entry name" value="Aldolase_TIM"/>
</dbReference>
<dbReference type="EMBL" id="DSMG01000070">
    <property type="protein sequence ID" value="HDX31073.1"/>
    <property type="molecule type" value="Genomic_DNA"/>
</dbReference>